<keyword evidence="5" id="KW-1185">Reference proteome</keyword>
<reference evidence="6" key="2">
    <citation type="submission" date="2025-08" db="UniProtKB">
        <authorList>
            <consortium name="RefSeq"/>
        </authorList>
    </citation>
    <scope>IDENTIFICATION</scope>
    <source>
        <tissue evidence="6">Leaf</tissue>
    </source>
</reference>
<name>A0ABM3RGU7_SPIOL</name>
<dbReference type="Gene3D" id="3.40.50.300">
    <property type="entry name" value="P-loop containing nucleotide triphosphate hydrolases"/>
    <property type="match status" value="1"/>
</dbReference>
<dbReference type="InterPro" id="IPR027417">
    <property type="entry name" value="P-loop_NTPase"/>
</dbReference>
<dbReference type="EC" id="2.8.2.-" evidence="3"/>
<gene>
    <name evidence="6" type="primary">LOC130469514</name>
</gene>
<dbReference type="SUPFAM" id="SSF52540">
    <property type="entry name" value="P-loop containing nucleoside triphosphate hydrolases"/>
    <property type="match status" value="1"/>
</dbReference>
<dbReference type="InterPro" id="IPR000863">
    <property type="entry name" value="Sulfotransferase_dom"/>
</dbReference>
<comment type="similarity">
    <text evidence="1 3">Belongs to the sulfotransferase 1 family.</text>
</comment>
<evidence type="ECO:0000256" key="2">
    <source>
        <dbReference type="ARBA" id="ARBA00022679"/>
    </source>
</evidence>
<dbReference type="PANTHER" id="PTHR11783">
    <property type="entry name" value="SULFOTRANSFERASE SULT"/>
    <property type="match status" value="1"/>
</dbReference>
<reference evidence="5" key="1">
    <citation type="journal article" date="2021" name="Nat. Commun.">
        <title>Genomic analyses provide insights into spinach domestication and the genetic basis of agronomic traits.</title>
        <authorList>
            <person name="Cai X."/>
            <person name="Sun X."/>
            <person name="Xu C."/>
            <person name="Sun H."/>
            <person name="Wang X."/>
            <person name="Ge C."/>
            <person name="Zhang Z."/>
            <person name="Wang Q."/>
            <person name="Fei Z."/>
            <person name="Jiao C."/>
            <person name="Wang Q."/>
        </authorList>
    </citation>
    <scope>NUCLEOTIDE SEQUENCE [LARGE SCALE GENOMIC DNA]</scope>
    <source>
        <strain evidence="5">cv. Varoflay</strain>
    </source>
</reference>
<evidence type="ECO:0000259" key="4">
    <source>
        <dbReference type="Pfam" id="PF00685"/>
    </source>
</evidence>
<dbReference type="GeneID" id="130469514"/>
<dbReference type="Pfam" id="PF00685">
    <property type="entry name" value="Sulfotransfer_1"/>
    <property type="match status" value="1"/>
</dbReference>
<evidence type="ECO:0000313" key="6">
    <source>
        <dbReference type="RefSeq" id="XP_056694838.1"/>
    </source>
</evidence>
<evidence type="ECO:0000256" key="1">
    <source>
        <dbReference type="ARBA" id="ARBA00005771"/>
    </source>
</evidence>
<keyword evidence="2 3" id="KW-0808">Transferase</keyword>
<dbReference type="Proteomes" id="UP000813463">
    <property type="component" value="Chromosome 3"/>
</dbReference>
<accession>A0ABM3RGU7</accession>
<evidence type="ECO:0000313" key="5">
    <source>
        <dbReference type="Proteomes" id="UP000813463"/>
    </source>
</evidence>
<evidence type="ECO:0000256" key="3">
    <source>
        <dbReference type="RuleBase" id="RU361155"/>
    </source>
</evidence>
<organism evidence="5 6">
    <name type="scientific">Spinacia oleracea</name>
    <name type="common">Spinach</name>
    <dbReference type="NCBI Taxonomy" id="3562"/>
    <lineage>
        <taxon>Eukaryota</taxon>
        <taxon>Viridiplantae</taxon>
        <taxon>Streptophyta</taxon>
        <taxon>Embryophyta</taxon>
        <taxon>Tracheophyta</taxon>
        <taxon>Spermatophyta</taxon>
        <taxon>Magnoliopsida</taxon>
        <taxon>eudicotyledons</taxon>
        <taxon>Gunneridae</taxon>
        <taxon>Pentapetalae</taxon>
        <taxon>Caryophyllales</taxon>
        <taxon>Chenopodiaceae</taxon>
        <taxon>Chenopodioideae</taxon>
        <taxon>Anserineae</taxon>
        <taxon>Spinacia</taxon>
    </lineage>
</organism>
<sequence>MLGYWKASLERSDKVLFLKYEDLKGDTISHVKKLAEFAGVPFSPQEESDGAIQEIIQLCSIKNLKELEVNKIGVFNKYYDKKSYFRKGEVGDGIHHFTPSMAERMNKLMQQKFEVTGL</sequence>
<proteinExistence type="inferred from homology"/>
<feature type="domain" description="Sulfotransferase" evidence="4">
    <location>
        <begin position="2"/>
        <end position="115"/>
    </location>
</feature>
<dbReference type="RefSeq" id="XP_056694838.1">
    <property type="nucleotide sequence ID" value="XM_056838860.1"/>
</dbReference>
<protein>
    <recommendedName>
        <fullName evidence="3">Sulfotransferase</fullName>
        <ecNumber evidence="3">2.8.2.-</ecNumber>
    </recommendedName>
</protein>